<feature type="domain" description="Polymerase beta nucleotidyltransferase" evidence="1">
    <location>
        <begin position="45"/>
        <end position="125"/>
    </location>
</feature>
<name>A0A081C499_VECG1</name>
<evidence type="ECO:0000259" key="1">
    <source>
        <dbReference type="Pfam" id="PF18765"/>
    </source>
</evidence>
<gene>
    <name evidence="2" type="ORF">U27_06388</name>
</gene>
<dbReference type="HOGENOM" id="CLU_127610_3_0_0"/>
<protein>
    <recommendedName>
        <fullName evidence="1">Polymerase beta nucleotidyltransferase domain-containing protein</fullName>
    </recommendedName>
</protein>
<keyword evidence="3" id="KW-1185">Reference proteome</keyword>
<dbReference type="InterPro" id="IPR043519">
    <property type="entry name" value="NT_sf"/>
</dbReference>
<dbReference type="Proteomes" id="UP000030661">
    <property type="component" value="Unassembled WGS sequence"/>
</dbReference>
<dbReference type="STRING" id="1499967.U27_06388"/>
<reference evidence="2 3" key="1">
    <citation type="journal article" date="2015" name="PeerJ">
        <title>First genomic representation of candidate bacterial phylum KSB3 points to enhanced environmental sensing as a trigger of wastewater bulking.</title>
        <authorList>
            <person name="Sekiguchi Y."/>
            <person name="Ohashi A."/>
            <person name="Parks D.H."/>
            <person name="Yamauchi T."/>
            <person name="Tyson G.W."/>
            <person name="Hugenholtz P."/>
        </authorList>
    </citation>
    <scope>NUCLEOTIDE SEQUENCE [LARGE SCALE GENOMIC DNA]</scope>
</reference>
<dbReference type="CDD" id="cd05403">
    <property type="entry name" value="NT_KNTase_like"/>
    <property type="match status" value="1"/>
</dbReference>
<sequence>MAVDVLTRQEIAEYRSTARKRKEEDRIRQEQRRERAIHVAKLSAKILKEQFAVTRVILFGSLARGDLFHAHSDVDLLVSGLEERALYRAVGVLLSLDPEIQIDVVRFEDASELLRTTIEQEGVSLL</sequence>
<dbReference type="PIRSF" id="PIRSF020217">
    <property type="entry name" value="UCP020217"/>
    <property type="match status" value="1"/>
</dbReference>
<dbReference type="Pfam" id="PF18765">
    <property type="entry name" value="Polbeta"/>
    <property type="match status" value="1"/>
</dbReference>
<evidence type="ECO:0000313" key="2">
    <source>
        <dbReference type="EMBL" id="GAK59404.1"/>
    </source>
</evidence>
<proteinExistence type="predicted"/>
<dbReference type="eggNOG" id="COG1669">
    <property type="taxonomic scope" value="Bacteria"/>
</dbReference>
<dbReference type="EMBL" id="DF820470">
    <property type="protein sequence ID" value="GAK59404.1"/>
    <property type="molecule type" value="Genomic_DNA"/>
</dbReference>
<dbReference type="SUPFAM" id="SSF81301">
    <property type="entry name" value="Nucleotidyltransferase"/>
    <property type="match status" value="1"/>
</dbReference>
<dbReference type="AlphaFoldDB" id="A0A081C499"/>
<organism evidence="2 3">
    <name type="scientific">Vecturithrix granuli</name>
    <dbReference type="NCBI Taxonomy" id="1499967"/>
    <lineage>
        <taxon>Bacteria</taxon>
        <taxon>Candidatus Moduliflexota</taxon>
        <taxon>Candidatus Vecturitrichia</taxon>
        <taxon>Candidatus Vecturitrichales</taxon>
        <taxon>Candidatus Vecturitrichaceae</taxon>
        <taxon>Candidatus Vecturithrix</taxon>
    </lineage>
</organism>
<dbReference type="InterPro" id="IPR041633">
    <property type="entry name" value="Polbeta"/>
</dbReference>
<accession>A0A081C499</accession>
<dbReference type="Gene3D" id="3.30.460.10">
    <property type="entry name" value="Beta Polymerase, domain 2"/>
    <property type="match status" value="1"/>
</dbReference>
<evidence type="ECO:0000313" key="3">
    <source>
        <dbReference type="Proteomes" id="UP000030661"/>
    </source>
</evidence>
<dbReference type="InterPro" id="IPR024700">
    <property type="entry name" value="UCP020217"/>
</dbReference>